<proteinExistence type="predicted"/>
<reference evidence="2" key="1">
    <citation type="journal article" date="2014" name="Int. J. Syst. Evol. Microbiol.">
        <title>Complete genome sequence of Corynebacterium casei LMG S-19264T (=DSM 44701T), isolated from a smear-ripened cheese.</title>
        <authorList>
            <consortium name="US DOE Joint Genome Institute (JGI-PGF)"/>
            <person name="Walter F."/>
            <person name="Albersmeier A."/>
            <person name="Kalinowski J."/>
            <person name="Ruckert C."/>
        </authorList>
    </citation>
    <scope>NUCLEOTIDE SEQUENCE</scope>
    <source>
        <strain evidence="2">JCM 3131</strain>
    </source>
</reference>
<dbReference type="AlphaFoldDB" id="A0A918BKB4"/>
<evidence type="ECO:0000313" key="3">
    <source>
        <dbReference type="Proteomes" id="UP000620156"/>
    </source>
</evidence>
<dbReference type="RefSeq" id="WP_189219167.1">
    <property type="nucleotide sequence ID" value="NZ_BMQK01000013.1"/>
</dbReference>
<dbReference type="InterPro" id="IPR001962">
    <property type="entry name" value="Asn_synthase"/>
</dbReference>
<dbReference type="InterPro" id="IPR029055">
    <property type="entry name" value="Ntn_hydrolases_N"/>
</dbReference>
<dbReference type="GO" id="GO:0006529">
    <property type="term" value="P:asparagine biosynthetic process"/>
    <property type="evidence" value="ECO:0007669"/>
    <property type="project" value="InterPro"/>
</dbReference>
<dbReference type="GO" id="GO:0004066">
    <property type="term" value="F:asparagine synthase (glutamine-hydrolyzing) activity"/>
    <property type="evidence" value="ECO:0007669"/>
    <property type="project" value="InterPro"/>
</dbReference>
<accession>A0A918BKB4</accession>
<evidence type="ECO:0000313" key="2">
    <source>
        <dbReference type="EMBL" id="GGQ75069.1"/>
    </source>
</evidence>
<organism evidence="2 3">
    <name type="scientific">Streptomyces ruber</name>
    <dbReference type="NCBI Taxonomy" id="83378"/>
    <lineage>
        <taxon>Bacteria</taxon>
        <taxon>Bacillati</taxon>
        <taxon>Actinomycetota</taxon>
        <taxon>Actinomycetes</taxon>
        <taxon>Kitasatosporales</taxon>
        <taxon>Streptomycetaceae</taxon>
        <taxon>Streptomyces</taxon>
    </lineage>
</organism>
<sequence>MRWLVGWSSATAAAGAIGSAGATGPDGGTVHPVGSQLLWGDPDPLWAVGDWRSDEVRVVSADERTRIAVLGTCGASDEQLRVALFAARGGALRHLTAWSGSYTAVLQVGRRVTVCGDLAGARPVFHTPWAGGTAYATAALPLADLIEANLDWGHLAALLATPDVPAALHDSTPYEGVRRIPPGHALILRAGAREIAGYEPVASLAVAAPSADPASAVDGVRDALVEAVRARLAAPRHIPGADIDPGPVPGMGPAERRAARGMPVPGIGADLSGGPASGTLALLAAGLPGSPGTVLGHGTGAGERLLAVTFNDLAVQGREAELERAGSLAANPRLHHVVVAGGEEALPYADLDGPLTDEPGPSLVTAARHRARLASGSADHFTGYGARQVLDAHPARLADLLMDRKRRHLVRPVAALARADGSVMVPARVYAAARKLARTSYRTGVESLADRLLHRRFEEPGGAAGASLAALTWARPGPAARWLTGEALAEVSVRLNAASGRPNVGPGQRPGDFRARAALARHAADLRVLEQAAEVRFQRLHAPFLDNQVVRACRALPEALRVRPGARAAVLRTVLEGAGVGELPPGWGAPSHASSAAAVRTGLRTAVDDLMGLFDSPLLAEAGLVEARVVRKALRAAVEGEPLPLDGFADLVSLELWLNRLLARRGTCWTGTPARQRAVPAGTVPRGRALGAAKR</sequence>
<protein>
    <submittedName>
        <fullName evidence="2">Asparagine synthase</fullName>
    </submittedName>
</protein>
<dbReference type="SUPFAM" id="SSF52402">
    <property type="entry name" value="Adenine nucleotide alpha hydrolases-like"/>
    <property type="match status" value="1"/>
</dbReference>
<name>A0A918BKB4_9ACTN</name>
<dbReference type="Proteomes" id="UP000620156">
    <property type="component" value="Unassembled WGS sequence"/>
</dbReference>
<evidence type="ECO:0000259" key="1">
    <source>
        <dbReference type="Pfam" id="PF00733"/>
    </source>
</evidence>
<feature type="domain" description="Asparagine synthetase" evidence="1">
    <location>
        <begin position="267"/>
        <end position="658"/>
    </location>
</feature>
<comment type="caution">
    <text evidence="2">The sequence shown here is derived from an EMBL/GenBank/DDBJ whole genome shotgun (WGS) entry which is preliminary data.</text>
</comment>
<keyword evidence="3" id="KW-1185">Reference proteome</keyword>
<gene>
    <name evidence="2" type="primary">asnB</name>
    <name evidence="2" type="ORF">GCM10010145_50990</name>
</gene>
<dbReference type="EMBL" id="BMQK01000013">
    <property type="protein sequence ID" value="GGQ75069.1"/>
    <property type="molecule type" value="Genomic_DNA"/>
</dbReference>
<dbReference type="SUPFAM" id="SSF56235">
    <property type="entry name" value="N-terminal nucleophile aminohydrolases (Ntn hydrolases)"/>
    <property type="match status" value="1"/>
</dbReference>
<reference evidence="2" key="2">
    <citation type="submission" date="2020-09" db="EMBL/GenBank/DDBJ databases">
        <authorList>
            <person name="Sun Q."/>
            <person name="Ohkuma M."/>
        </authorList>
    </citation>
    <scope>NUCLEOTIDE SEQUENCE</scope>
    <source>
        <strain evidence="2">JCM 3131</strain>
    </source>
</reference>
<dbReference type="Gene3D" id="3.60.20.10">
    <property type="entry name" value="Glutamine Phosphoribosylpyrophosphate, subunit 1, domain 1"/>
    <property type="match status" value="1"/>
</dbReference>
<dbReference type="Pfam" id="PF00733">
    <property type="entry name" value="Asn_synthase"/>
    <property type="match status" value="1"/>
</dbReference>